<protein>
    <recommendedName>
        <fullName evidence="3">BNR/Asp-box repeat-containing protein</fullName>
    </recommendedName>
</protein>
<dbReference type="SUPFAM" id="SSF110296">
    <property type="entry name" value="Oligoxyloglucan reducing end-specific cellobiohydrolase"/>
    <property type="match status" value="1"/>
</dbReference>
<dbReference type="Gene3D" id="2.130.10.10">
    <property type="entry name" value="YVTN repeat-like/Quinoprotein amine dehydrogenase"/>
    <property type="match status" value="2"/>
</dbReference>
<reference evidence="1 2" key="1">
    <citation type="submission" date="2016-10" db="EMBL/GenBank/DDBJ databases">
        <authorList>
            <person name="de Groot N.N."/>
        </authorList>
    </citation>
    <scope>NUCLEOTIDE SEQUENCE [LARGE SCALE GENOMIC DNA]</scope>
    <source>
        <strain evidence="1 2">CGMCC 1.7666</strain>
    </source>
</reference>
<dbReference type="PANTHER" id="PTHR43739:SF5">
    <property type="entry name" value="EXO-ALPHA-SIALIDASE"/>
    <property type="match status" value="1"/>
</dbReference>
<dbReference type="InterPro" id="IPR054817">
    <property type="entry name" value="Glycosyl_F510_1955-like"/>
</dbReference>
<gene>
    <name evidence="1" type="ORF">SAMN02927923_03960</name>
</gene>
<proteinExistence type="predicted"/>
<dbReference type="EMBL" id="FMVJ01000015">
    <property type="protein sequence ID" value="SCZ08505.1"/>
    <property type="molecule type" value="Genomic_DNA"/>
</dbReference>
<organism evidence="1 2">
    <name type="scientific">Microvirga guangxiensis</name>
    <dbReference type="NCBI Taxonomy" id="549386"/>
    <lineage>
        <taxon>Bacteria</taxon>
        <taxon>Pseudomonadati</taxon>
        <taxon>Pseudomonadota</taxon>
        <taxon>Alphaproteobacteria</taxon>
        <taxon>Hyphomicrobiales</taxon>
        <taxon>Methylobacteriaceae</taxon>
        <taxon>Microvirga</taxon>
    </lineage>
</organism>
<dbReference type="NCBIfam" id="NF045728">
    <property type="entry name" value="glycosyl_F510_1955"/>
    <property type="match status" value="1"/>
</dbReference>
<name>A0A1G5L6K3_9HYPH</name>
<sequence length="316" mass="33410">MRSRMPARGPRTRRLPKEPDMKKYATNKIALAGAAALALATIGYSIRSEATEILEVSKLPGHTHIHGLAVDRQDPSRLLIATHHGLFRAGPDGKAERISEVQDFMGFSPHPSDPRTLYASGHPRQGGNLGFIASTDQGRTWTQVSPGVNGPVDFHQMTVSPADPNTVYGAHGGLQISRDAGKTWKVVGPTPDKLIDLAASAKSADTLYAATEAGLLVSKDAGKTWTPILEGAPVSLVEITPDGTLYAFVLGRGLVRSAEEPVNLTELGGDFGGGYLLHLTVDPGNPNRLFASTGKGRVLTSTDQGRTWGSFGSSGS</sequence>
<evidence type="ECO:0008006" key="3">
    <source>
        <dbReference type="Google" id="ProtNLM"/>
    </source>
</evidence>
<dbReference type="Proteomes" id="UP000199569">
    <property type="component" value="Unassembled WGS sequence"/>
</dbReference>
<dbReference type="STRING" id="549386.SAMN02927923_03960"/>
<dbReference type="PANTHER" id="PTHR43739">
    <property type="entry name" value="XYLOGLUCANASE (EUROFUNG)"/>
    <property type="match status" value="1"/>
</dbReference>
<dbReference type="InterPro" id="IPR015943">
    <property type="entry name" value="WD40/YVTN_repeat-like_dom_sf"/>
</dbReference>
<dbReference type="AlphaFoldDB" id="A0A1G5L6K3"/>
<dbReference type="InterPro" id="IPR052025">
    <property type="entry name" value="Xyloglucanase_GH74"/>
</dbReference>
<keyword evidence="2" id="KW-1185">Reference proteome</keyword>
<dbReference type="GO" id="GO:0010411">
    <property type="term" value="P:xyloglucan metabolic process"/>
    <property type="evidence" value="ECO:0007669"/>
    <property type="project" value="TreeGrafter"/>
</dbReference>
<dbReference type="CDD" id="cd15482">
    <property type="entry name" value="Sialidase_non-viral"/>
    <property type="match status" value="1"/>
</dbReference>
<evidence type="ECO:0000313" key="1">
    <source>
        <dbReference type="EMBL" id="SCZ08505.1"/>
    </source>
</evidence>
<accession>A0A1G5L6K3</accession>
<evidence type="ECO:0000313" key="2">
    <source>
        <dbReference type="Proteomes" id="UP000199569"/>
    </source>
</evidence>